<evidence type="ECO:0000313" key="3">
    <source>
        <dbReference type="EMBL" id="EAU38145.1"/>
    </source>
</evidence>
<dbReference type="RefSeq" id="XP_001208753.1">
    <property type="nucleotide sequence ID" value="XM_001208753.1"/>
</dbReference>
<evidence type="ECO:0000256" key="1">
    <source>
        <dbReference type="SAM" id="Coils"/>
    </source>
</evidence>
<evidence type="ECO:0000313" key="4">
    <source>
        <dbReference type="Proteomes" id="UP000007963"/>
    </source>
</evidence>
<dbReference type="VEuPathDB" id="FungiDB:ATEG_01388"/>
<dbReference type="AlphaFoldDB" id="Q0CY46"/>
<feature type="coiled-coil region" evidence="1">
    <location>
        <begin position="232"/>
        <end position="259"/>
    </location>
</feature>
<dbReference type="EMBL" id="CH476595">
    <property type="protein sequence ID" value="EAU38145.1"/>
    <property type="molecule type" value="Genomic_DNA"/>
</dbReference>
<proteinExistence type="predicted"/>
<protein>
    <submittedName>
        <fullName evidence="3">Uncharacterized protein</fullName>
    </submittedName>
</protein>
<dbReference type="eggNOG" id="ENOG502QQEE">
    <property type="taxonomic scope" value="Eukaryota"/>
</dbReference>
<sequence>MKKIVDDFLKLLGLRDSRRLSFSTYPHRGKRHDHHWGPSNLEKRGRSTTFLDSPDGLETPEPISLGFNSPPSRQTASPRPQVDPLDLPLPDLDCFSETWPSTDASHHGPSKDISAVSPSSGKSKEPQEHPEHPDQQHSPQMQLLSPGPDAIDAEFRAELAEAVALLINQQRNASAQRAHVRELRTALRHKRDEEAELRADLMKTLFPLFTANVPSSFNPTDNVALVEEYDLLQAATVEYLELEQTYQQAEDQLGEQEYMLARSMERFVRFTQGTHDAAGQDSPAARPVAHEIIHDDASSYDSAPRDIPAGLRAYLSRVGDVQILQERLADLDAHYASIMGKQEQRNVFHIPLDEESWEFLQTFDEEWTETFADLTQAQWDAQDLEAICVETGVLTDEYKNSLDYVYQFDFVYQVSVINNGENIFRDVEIPLKLRAEPAEPQDQVVFFEGVPAELDASLSGEFKAPKMDKATFINRWVWHQLRISTIEIRRLEAWYAVHGIWDEGYDYGTIGEIAQAEWFKDKRATSASSISEVDALSNDSPEIMDPATESKGSLRPFFEKEIRRNAAGLSLSHGSLG</sequence>
<dbReference type="STRING" id="341663.Q0CY46"/>
<gene>
    <name evidence="3" type="ORF">ATEG_01388</name>
</gene>
<dbReference type="Proteomes" id="UP000007963">
    <property type="component" value="Unassembled WGS sequence"/>
</dbReference>
<feature type="compositionally biased region" description="Basic and acidic residues" evidence="2">
    <location>
        <begin position="122"/>
        <end position="135"/>
    </location>
</feature>
<organism evidence="3 4">
    <name type="scientific">Aspergillus terreus (strain NIH 2624 / FGSC A1156)</name>
    <dbReference type="NCBI Taxonomy" id="341663"/>
    <lineage>
        <taxon>Eukaryota</taxon>
        <taxon>Fungi</taxon>
        <taxon>Dikarya</taxon>
        <taxon>Ascomycota</taxon>
        <taxon>Pezizomycotina</taxon>
        <taxon>Eurotiomycetes</taxon>
        <taxon>Eurotiomycetidae</taxon>
        <taxon>Eurotiales</taxon>
        <taxon>Aspergillaceae</taxon>
        <taxon>Aspergillus</taxon>
        <taxon>Aspergillus subgen. Circumdati</taxon>
    </lineage>
</organism>
<name>Q0CY46_ASPTN</name>
<reference evidence="4" key="1">
    <citation type="submission" date="2005-09" db="EMBL/GenBank/DDBJ databases">
        <title>Annotation of the Aspergillus terreus NIH2624 genome.</title>
        <authorList>
            <person name="Birren B.W."/>
            <person name="Lander E.S."/>
            <person name="Galagan J.E."/>
            <person name="Nusbaum C."/>
            <person name="Devon K."/>
            <person name="Henn M."/>
            <person name="Ma L.-J."/>
            <person name="Jaffe D.B."/>
            <person name="Butler J."/>
            <person name="Alvarez P."/>
            <person name="Gnerre S."/>
            <person name="Grabherr M."/>
            <person name="Kleber M."/>
            <person name="Mauceli E.W."/>
            <person name="Brockman W."/>
            <person name="Rounsley S."/>
            <person name="Young S.K."/>
            <person name="LaButti K."/>
            <person name="Pushparaj V."/>
            <person name="DeCaprio D."/>
            <person name="Crawford M."/>
            <person name="Koehrsen M."/>
            <person name="Engels R."/>
            <person name="Montgomery P."/>
            <person name="Pearson M."/>
            <person name="Howarth C."/>
            <person name="Larson L."/>
            <person name="Luoma S."/>
            <person name="White J."/>
            <person name="Alvarado L."/>
            <person name="Kodira C.D."/>
            <person name="Zeng Q."/>
            <person name="Oleary S."/>
            <person name="Yandava C."/>
            <person name="Denning D.W."/>
            <person name="Nierman W.C."/>
            <person name="Milne T."/>
            <person name="Madden K."/>
        </authorList>
    </citation>
    <scope>NUCLEOTIDE SEQUENCE [LARGE SCALE GENOMIC DNA]</scope>
    <source>
        <strain evidence="4">NIH 2624 / FGSC A1156</strain>
    </source>
</reference>
<feature type="compositionally biased region" description="Low complexity" evidence="2">
    <location>
        <begin position="83"/>
        <end position="93"/>
    </location>
</feature>
<evidence type="ECO:0000256" key="2">
    <source>
        <dbReference type="SAM" id="MobiDB-lite"/>
    </source>
</evidence>
<dbReference type="GeneID" id="4315719"/>
<dbReference type="OrthoDB" id="3553547at2759"/>
<dbReference type="HOGENOM" id="CLU_472491_0_0_1"/>
<keyword evidence="1" id="KW-0175">Coiled coil</keyword>
<accession>Q0CY46</accession>
<feature type="region of interest" description="Disordered" evidence="2">
    <location>
        <begin position="24"/>
        <end position="147"/>
    </location>
</feature>
<feature type="compositionally biased region" description="Polar residues" evidence="2">
    <location>
        <begin position="66"/>
        <end position="78"/>
    </location>
</feature>